<dbReference type="GO" id="GO:0003676">
    <property type="term" value="F:nucleic acid binding"/>
    <property type="evidence" value="ECO:0007669"/>
    <property type="project" value="InterPro"/>
</dbReference>
<proteinExistence type="predicted"/>
<dbReference type="STRING" id="174720.A0A0N5B9I3"/>
<keyword evidence="3" id="KW-1185">Reference proteome</keyword>
<evidence type="ECO:0000313" key="3">
    <source>
        <dbReference type="Proteomes" id="UP000046392"/>
    </source>
</evidence>
<dbReference type="PROSITE" id="PS50174">
    <property type="entry name" value="G_PATCH"/>
    <property type="match status" value="1"/>
</dbReference>
<dbReference type="InterPro" id="IPR000467">
    <property type="entry name" value="G_patch_dom"/>
</dbReference>
<dbReference type="GO" id="GO:0010521">
    <property type="term" value="F:telomerase inhibitor activity"/>
    <property type="evidence" value="ECO:0007669"/>
    <property type="project" value="TreeGrafter"/>
</dbReference>
<reference evidence="4" key="1">
    <citation type="submission" date="2017-02" db="UniProtKB">
        <authorList>
            <consortium name="WormBaseParasite"/>
        </authorList>
    </citation>
    <scope>IDENTIFICATION</scope>
</reference>
<dbReference type="PANTHER" id="PTHR23149:SF27">
    <property type="entry name" value="PIN2_TERF1-INTERACTING TELOMERASE INHIBITOR 1"/>
    <property type="match status" value="1"/>
</dbReference>
<protein>
    <submittedName>
        <fullName evidence="4">G-patch domain-containing protein</fullName>
    </submittedName>
</protein>
<dbReference type="SMART" id="SM00443">
    <property type="entry name" value="G_patch"/>
    <property type="match status" value="1"/>
</dbReference>
<dbReference type="WBParaSite" id="SPAL_0000269900.1">
    <property type="protein sequence ID" value="SPAL_0000269900.1"/>
    <property type="gene ID" value="SPAL_0000269900"/>
</dbReference>
<dbReference type="GO" id="GO:0005730">
    <property type="term" value="C:nucleolus"/>
    <property type="evidence" value="ECO:0007669"/>
    <property type="project" value="TreeGrafter"/>
</dbReference>
<feature type="compositionally biased region" description="Basic and acidic residues" evidence="1">
    <location>
        <begin position="228"/>
        <end position="241"/>
    </location>
</feature>
<organism evidence="3 4">
    <name type="scientific">Strongyloides papillosus</name>
    <name type="common">Intestinal threadworm</name>
    <dbReference type="NCBI Taxonomy" id="174720"/>
    <lineage>
        <taxon>Eukaryota</taxon>
        <taxon>Metazoa</taxon>
        <taxon>Ecdysozoa</taxon>
        <taxon>Nematoda</taxon>
        <taxon>Chromadorea</taxon>
        <taxon>Rhabditida</taxon>
        <taxon>Tylenchina</taxon>
        <taxon>Panagrolaimomorpha</taxon>
        <taxon>Strongyloidoidea</taxon>
        <taxon>Strongyloididae</taxon>
        <taxon>Strongyloides</taxon>
    </lineage>
</organism>
<feature type="region of interest" description="Disordered" evidence="1">
    <location>
        <begin position="95"/>
        <end position="119"/>
    </location>
</feature>
<dbReference type="Proteomes" id="UP000046392">
    <property type="component" value="Unplaced"/>
</dbReference>
<dbReference type="PANTHER" id="PTHR23149">
    <property type="entry name" value="G PATCH DOMAIN CONTAINING PROTEIN"/>
    <property type="match status" value="1"/>
</dbReference>
<dbReference type="InterPro" id="IPR050656">
    <property type="entry name" value="PINX1"/>
</dbReference>
<dbReference type="AlphaFoldDB" id="A0A0N5B9I3"/>
<evidence type="ECO:0000259" key="2">
    <source>
        <dbReference type="PROSITE" id="PS50174"/>
    </source>
</evidence>
<evidence type="ECO:0000256" key="1">
    <source>
        <dbReference type="SAM" id="MobiDB-lite"/>
    </source>
</evidence>
<accession>A0A0N5B9I3</accession>
<feature type="domain" description="G-patch" evidence="2">
    <location>
        <begin position="26"/>
        <end position="72"/>
    </location>
</feature>
<dbReference type="Pfam" id="PF01585">
    <property type="entry name" value="G-patch"/>
    <property type="match status" value="1"/>
</dbReference>
<sequence length="304" mass="35325">MSILAERRRKQKIPIDPNNLIWQKSENSVAKKLLSKMGWQEGKGLGKDEQGDVEGFKVKSNTTQKGLGYSGEYDKTWVGHHDDFASILANLNKNKKEKNKNEEESSDEEECEKKGNKKTGDDVLNLEERARVSRRRIHYQKFIKRKDLSQATDADKFQIFGKKVEKNVNEDEVDVKEEEEVVVEKEEEIVSSMSMTDYFAAKLQAFHAKQAEMQLMEKMNAEGEGDEMNDKTDNKHTNKEEIVDEEEEQKRLEKLARKKAKKERKEARKLAAMEETTVKEEVVEEEIIVEEPRKKKSKKIKTEL</sequence>
<feature type="region of interest" description="Disordered" evidence="1">
    <location>
        <begin position="221"/>
        <end position="249"/>
    </location>
</feature>
<evidence type="ECO:0000313" key="4">
    <source>
        <dbReference type="WBParaSite" id="SPAL_0000269900.1"/>
    </source>
</evidence>
<name>A0A0N5B9I3_STREA</name>